<dbReference type="AlphaFoldDB" id="A0A9D9I012"/>
<evidence type="ECO:0000313" key="2">
    <source>
        <dbReference type="EMBL" id="MBO8463312.1"/>
    </source>
</evidence>
<dbReference type="NCBIfam" id="TIGR02867">
    <property type="entry name" value="spore_II_P"/>
    <property type="match status" value="1"/>
</dbReference>
<protein>
    <submittedName>
        <fullName evidence="2">Stage II sporulation protein P</fullName>
    </submittedName>
</protein>
<reference evidence="2" key="1">
    <citation type="submission" date="2020-10" db="EMBL/GenBank/DDBJ databases">
        <authorList>
            <person name="Gilroy R."/>
        </authorList>
    </citation>
    <scope>NUCLEOTIDE SEQUENCE</scope>
    <source>
        <strain evidence="2">E3-2379</strain>
    </source>
</reference>
<organism evidence="2 3">
    <name type="scientific">Candidatus Scybalomonas excrementavium</name>
    <dbReference type="NCBI Taxonomy" id="2840943"/>
    <lineage>
        <taxon>Bacteria</taxon>
        <taxon>Bacillati</taxon>
        <taxon>Bacillota</taxon>
        <taxon>Clostridia</taxon>
        <taxon>Lachnospirales</taxon>
        <taxon>Lachnospiraceae</taxon>
        <taxon>Lachnospiraceae incertae sedis</taxon>
        <taxon>Candidatus Scybalomonas</taxon>
    </lineage>
</organism>
<evidence type="ECO:0000256" key="1">
    <source>
        <dbReference type="SAM" id="MobiDB-lite"/>
    </source>
</evidence>
<proteinExistence type="predicted"/>
<evidence type="ECO:0000313" key="3">
    <source>
        <dbReference type="Proteomes" id="UP000823618"/>
    </source>
</evidence>
<dbReference type="InterPro" id="IPR010897">
    <property type="entry name" value="Spore_II_P"/>
</dbReference>
<dbReference type="Proteomes" id="UP000823618">
    <property type="component" value="Unassembled WGS sequence"/>
</dbReference>
<dbReference type="Pfam" id="PF07454">
    <property type="entry name" value="SpoIIP"/>
    <property type="match status" value="1"/>
</dbReference>
<name>A0A9D9I012_9FIRM</name>
<sequence>EENQEEMQRTELQIEAKRNKKDTKATIEHTKQDNNSEIVGYTYTKEQLYNTKFLLDNFYLVESTARLLPSEINGKTLINKDLTIDTKGKEPKILIYHTHASETFQDSRAGKQEDSVVGVGSYLTEQLEKKYGISVYHDKTVYDIIDGKLDRSRAYNMALIGIEKILKENPSIEVVIDLHRDGVAEGTKLVTTIDGRKTAKIMFMNGISRSSKNGDISYLYNPNKEGNLAFTLQMQLDAQKKFPTLMRKIYIKTYRYNLHVKPRSMLVEVGANTNTVEEAKNAMIPLSEMLSDILQNKKS</sequence>
<gene>
    <name evidence="2" type="ORF">IAC13_05205</name>
</gene>
<feature type="region of interest" description="Disordered" evidence="1">
    <location>
        <begin position="1"/>
        <end position="27"/>
    </location>
</feature>
<dbReference type="EMBL" id="JADIML010000145">
    <property type="protein sequence ID" value="MBO8463312.1"/>
    <property type="molecule type" value="Genomic_DNA"/>
</dbReference>
<accession>A0A9D9I012</accession>
<reference evidence="2" key="2">
    <citation type="journal article" date="2021" name="PeerJ">
        <title>Extensive microbial diversity within the chicken gut microbiome revealed by metagenomics and culture.</title>
        <authorList>
            <person name="Gilroy R."/>
            <person name="Ravi A."/>
            <person name="Getino M."/>
            <person name="Pursley I."/>
            <person name="Horton D.L."/>
            <person name="Alikhan N.F."/>
            <person name="Baker D."/>
            <person name="Gharbi K."/>
            <person name="Hall N."/>
            <person name="Watson M."/>
            <person name="Adriaenssens E.M."/>
            <person name="Foster-Nyarko E."/>
            <person name="Jarju S."/>
            <person name="Secka A."/>
            <person name="Antonio M."/>
            <person name="Oren A."/>
            <person name="Chaudhuri R.R."/>
            <person name="La Ragione R."/>
            <person name="Hildebrand F."/>
            <person name="Pallen M.J."/>
        </authorList>
    </citation>
    <scope>NUCLEOTIDE SEQUENCE</scope>
    <source>
        <strain evidence="2">E3-2379</strain>
    </source>
</reference>
<feature type="non-terminal residue" evidence="2">
    <location>
        <position position="1"/>
    </location>
</feature>
<comment type="caution">
    <text evidence="2">The sequence shown here is derived from an EMBL/GenBank/DDBJ whole genome shotgun (WGS) entry which is preliminary data.</text>
</comment>